<sequence length="412" mass="46679">MRLITPGRLLAAMSSCARFGSKRSRANTASVRTKALFTTHAPSYPLTLLMSTTTPSIVTKFFDIFKTLHHSGKTNVVAPVSHTVNGRGDCESIAMAWRADVPHEQGWYEFNQDAQKWDEKKDQEEQHSPGGETIDSIALLSWNIDFMLPFAKARMKPALDHLENLVKRTPSNSASVIFMQECTLSDVVLIKEIPWIQKRFRVTDLNSRNWGTWRYGTISLIDKRLPIKAAFRVHYSKTQMNRDAFFVDTAVNDKTIRLCNTHLESLAFHPPCRPAQMELIAKYLHDPKVHAGLVAGDFNANQPFDRTLHANNNLKDAFLELGGKEGTEEGYTWGQQARKKARERFGCSRMDKIFYCGGIDVNEFERFGRDVVVQEKKEAEEIVAMGFEKAWVTDHLGVKAVVKLTKKGSSRL</sequence>
<gene>
    <name evidence="12" type="ORF">NLU13_2578</name>
</gene>
<comment type="cofactor">
    <cofactor evidence="1">
        <name>Mn(2+)</name>
        <dbReference type="ChEBI" id="CHEBI:29035"/>
    </cofactor>
</comment>
<evidence type="ECO:0000256" key="4">
    <source>
        <dbReference type="ARBA" id="ARBA00022722"/>
    </source>
</evidence>
<evidence type="ECO:0000256" key="8">
    <source>
        <dbReference type="ARBA" id="ARBA00022842"/>
    </source>
</evidence>
<evidence type="ECO:0000256" key="2">
    <source>
        <dbReference type="ARBA" id="ARBA00001946"/>
    </source>
</evidence>
<comment type="subcellular location">
    <subcellularLocation>
        <location evidence="3">Nucleus</location>
        <location evidence="3">PML body</location>
    </subcellularLocation>
</comment>
<evidence type="ECO:0000256" key="1">
    <source>
        <dbReference type="ARBA" id="ARBA00001936"/>
    </source>
</evidence>
<dbReference type="GO" id="GO:0006302">
    <property type="term" value="P:double-strand break repair"/>
    <property type="evidence" value="ECO:0007669"/>
    <property type="project" value="TreeGrafter"/>
</dbReference>
<accession>A0AA39GKS4</accession>
<dbReference type="GO" id="GO:0003697">
    <property type="term" value="F:single-stranded DNA binding"/>
    <property type="evidence" value="ECO:0007669"/>
    <property type="project" value="TreeGrafter"/>
</dbReference>
<dbReference type="InterPro" id="IPR036691">
    <property type="entry name" value="Endo/exonu/phosph_ase_sf"/>
</dbReference>
<keyword evidence="5" id="KW-0479">Metal-binding</keyword>
<dbReference type="GO" id="GO:0046872">
    <property type="term" value="F:metal ion binding"/>
    <property type="evidence" value="ECO:0007669"/>
    <property type="project" value="UniProtKB-KW"/>
</dbReference>
<dbReference type="GO" id="GO:0005737">
    <property type="term" value="C:cytoplasm"/>
    <property type="evidence" value="ECO:0007669"/>
    <property type="project" value="TreeGrafter"/>
</dbReference>
<dbReference type="PANTHER" id="PTHR15822:SF4">
    <property type="entry name" value="TYROSYL-DNA PHOSPHODIESTERASE 2"/>
    <property type="match status" value="1"/>
</dbReference>
<proteinExistence type="predicted"/>
<dbReference type="SUPFAM" id="SSF56219">
    <property type="entry name" value="DNase I-like"/>
    <property type="match status" value="1"/>
</dbReference>
<comment type="cofactor">
    <cofactor evidence="2">
        <name>Mg(2+)</name>
        <dbReference type="ChEBI" id="CHEBI:18420"/>
    </cofactor>
</comment>
<evidence type="ECO:0000313" key="13">
    <source>
        <dbReference type="Proteomes" id="UP001175261"/>
    </source>
</evidence>
<evidence type="ECO:0000256" key="9">
    <source>
        <dbReference type="ARBA" id="ARBA00023204"/>
    </source>
</evidence>
<organism evidence="12 13">
    <name type="scientific">Sarocladium strictum</name>
    <name type="common">Black bundle disease fungus</name>
    <name type="synonym">Acremonium strictum</name>
    <dbReference type="NCBI Taxonomy" id="5046"/>
    <lineage>
        <taxon>Eukaryota</taxon>
        <taxon>Fungi</taxon>
        <taxon>Dikarya</taxon>
        <taxon>Ascomycota</taxon>
        <taxon>Pezizomycotina</taxon>
        <taxon>Sordariomycetes</taxon>
        <taxon>Hypocreomycetidae</taxon>
        <taxon>Hypocreales</taxon>
        <taxon>Sarocladiaceae</taxon>
        <taxon>Sarocladium</taxon>
    </lineage>
</organism>
<reference evidence="12" key="1">
    <citation type="submission" date="2022-10" db="EMBL/GenBank/DDBJ databases">
        <title>Determination and structural analysis of whole genome sequence of Sarocladium strictum F4-1.</title>
        <authorList>
            <person name="Hu L."/>
            <person name="Jiang Y."/>
        </authorList>
    </citation>
    <scope>NUCLEOTIDE SEQUENCE</scope>
    <source>
        <strain evidence="12">F4-1</strain>
    </source>
</reference>
<keyword evidence="8" id="KW-0460">Magnesium</keyword>
<dbReference type="GO" id="GO:0004518">
    <property type="term" value="F:nuclease activity"/>
    <property type="evidence" value="ECO:0007669"/>
    <property type="project" value="UniProtKB-KW"/>
</dbReference>
<keyword evidence="9" id="KW-0234">DNA repair</keyword>
<evidence type="ECO:0000313" key="12">
    <source>
        <dbReference type="EMBL" id="KAK0389001.1"/>
    </source>
</evidence>
<keyword evidence="6" id="KW-0227">DNA damage</keyword>
<keyword evidence="10" id="KW-0539">Nucleus</keyword>
<dbReference type="PANTHER" id="PTHR15822">
    <property type="entry name" value="TRAF AND TNF RECEPTOR-ASSOCIATED PROTEIN"/>
    <property type="match status" value="1"/>
</dbReference>
<feature type="domain" description="Endonuclease/exonuclease/phosphatase" evidence="11">
    <location>
        <begin position="140"/>
        <end position="395"/>
    </location>
</feature>
<name>A0AA39GKS4_SARSR</name>
<evidence type="ECO:0000259" key="11">
    <source>
        <dbReference type="Pfam" id="PF03372"/>
    </source>
</evidence>
<dbReference type="EMBL" id="JAPDFR010000002">
    <property type="protein sequence ID" value="KAK0389001.1"/>
    <property type="molecule type" value="Genomic_DNA"/>
</dbReference>
<keyword evidence="7" id="KW-0378">Hydrolase</keyword>
<dbReference type="InterPro" id="IPR051547">
    <property type="entry name" value="TDP2-like"/>
</dbReference>
<dbReference type="GO" id="GO:0070260">
    <property type="term" value="F:5'-tyrosyl-DNA phosphodiesterase activity"/>
    <property type="evidence" value="ECO:0007669"/>
    <property type="project" value="TreeGrafter"/>
</dbReference>
<dbReference type="InterPro" id="IPR005135">
    <property type="entry name" value="Endo/exonuclease/phosphatase"/>
</dbReference>
<dbReference type="Pfam" id="PF03372">
    <property type="entry name" value="Exo_endo_phos"/>
    <property type="match status" value="1"/>
</dbReference>
<evidence type="ECO:0000256" key="6">
    <source>
        <dbReference type="ARBA" id="ARBA00022763"/>
    </source>
</evidence>
<evidence type="ECO:0000256" key="3">
    <source>
        <dbReference type="ARBA" id="ARBA00004322"/>
    </source>
</evidence>
<dbReference type="Gene3D" id="3.60.10.10">
    <property type="entry name" value="Endonuclease/exonuclease/phosphatase"/>
    <property type="match status" value="1"/>
</dbReference>
<comment type="caution">
    <text evidence="12">The sequence shown here is derived from an EMBL/GenBank/DDBJ whole genome shotgun (WGS) entry which is preliminary data.</text>
</comment>
<keyword evidence="4" id="KW-0540">Nuclease</keyword>
<dbReference type="Proteomes" id="UP001175261">
    <property type="component" value="Unassembled WGS sequence"/>
</dbReference>
<dbReference type="CDD" id="cd09080">
    <property type="entry name" value="TDP2"/>
    <property type="match status" value="1"/>
</dbReference>
<evidence type="ECO:0000256" key="10">
    <source>
        <dbReference type="ARBA" id="ARBA00023242"/>
    </source>
</evidence>
<protein>
    <recommendedName>
        <fullName evidence="11">Endonuclease/exonuclease/phosphatase domain-containing protein</fullName>
    </recommendedName>
</protein>
<dbReference type="AlphaFoldDB" id="A0AA39GKS4"/>
<evidence type="ECO:0000256" key="5">
    <source>
        <dbReference type="ARBA" id="ARBA00022723"/>
    </source>
</evidence>
<keyword evidence="13" id="KW-1185">Reference proteome</keyword>
<evidence type="ECO:0000256" key="7">
    <source>
        <dbReference type="ARBA" id="ARBA00022801"/>
    </source>
</evidence>